<sequence>MAEVVSGLTGTLQGTLGGMGNKVQAWIDSIFPPEKRNELFAKIAKFANERPMLASFIASHIALTGFPLGLFIVMTISVVIFAILAGLIIGLVGAVLFIVTCVGFALIILLPTLFMTTAIATFIWLWGMGTYYILKRFNQKDIPGIHTPFKEGMSNELKGQLGSITGEGEPQGDSSGEPKEKGDGEHKGHANGKPKEGKKENKNLNGVADKVNSAGKSTGVDVGNPKEAADVGKHAGKVTNTASGATNAVGGAKGAVSGTVGV</sequence>
<name>A0AA39R3B8_9LECA</name>
<keyword evidence="4" id="KW-1185">Reference proteome</keyword>
<keyword evidence="2" id="KW-0472">Membrane</keyword>
<proteinExistence type="predicted"/>
<protein>
    <submittedName>
        <fullName evidence="3">Uncharacterized protein</fullName>
    </submittedName>
</protein>
<organism evidence="3 4">
    <name type="scientific">Cladonia borealis</name>
    <dbReference type="NCBI Taxonomy" id="184061"/>
    <lineage>
        <taxon>Eukaryota</taxon>
        <taxon>Fungi</taxon>
        <taxon>Dikarya</taxon>
        <taxon>Ascomycota</taxon>
        <taxon>Pezizomycotina</taxon>
        <taxon>Lecanoromycetes</taxon>
        <taxon>OSLEUM clade</taxon>
        <taxon>Lecanoromycetidae</taxon>
        <taxon>Lecanorales</taxon>
        <taxon>Lecanorineae</taxon>
        <taxon>Cladoniaceae</taxon>
        <taxon>Cladonia</taxon>
    </lineage>
</organism>
<evidence type="ECO:0000313" key="3">
    <source>
        <dbReference type="EMBL" id="KAK0512676.1"/>
    </source>
</evidence>
<dbReference type="AlphaFoldDB" id="A0AA39R3B8"/>
<dbReference type="Proteomes" id="UP001166286">
    <property type="component" value="Unassembled WGS sequence"/>
</dbReference>
<evidence type="ECO:0000256" key="2">
    <source>
        <dbReference type="SAM" id="Phobius"/>
    </source>
</evidence>
<dbReference type="Pfam" id="PF16015">
    <property type="entry name" value="Promethin"/>
    <property type="match status" value="1"/>
</dbReference>
<feature type="transmembrane region" description="Helical" evidence="2">
    <location>
        <begin position="113"/>
        <end position="134"/>
    </location>
</feature>
<reference evidence="3" key="1">
    <citation type="submission" date="2023-03" db="EMBL/GenBank/DDBJ databases">
        <title>Complete genome of Cladonia borealis.</title>
        <authorList>
            <person name="Park H."/>
        </authorList>
    </citation>
    <scope>NUCLEOTIDE SEQUENCE</scope>
    <source>
        <strain evidence="3">ANT050790</strain>
    </source>
</reference>
<evidence type="ECO:0000313" key="4">
    <source>
        <dbReference type="Proteomes" id="UP001166286"/>
    </source>
</evidence>
<feature type="region of interest" description="Disordered" evidence="1">
    <location>
        <begin position="160"/>
        <end position="247"/>
    </location>
</feature>
<dbReference type="EMBL" id="JAFEKC020000009">
    <property type="protein sequence ID" value="KAK0512676.1"/>
    <property type="molecule type" value="Genomic_DNA"/>
</dbReference>
<feature type="transmembrane region" description="Helical" evidence="2">
    <location>
        <begin position="52"/>
        <end position="73"/>
    </location>
</feature>
<keyword evidence="2" id="KW-1133">Transmembrane helix</keyword>
<evidence type="ECO:0000256" key="1">
    <source>
        <dbReference type="SAM" id="MobiDB-lite"/>
    </source>
</evidence>
<accession>A0AA39R3B8</accession>
<feature type="transmembrane region" description="Helical" evidence="2">
    <location>
        <begin position="80"/>
        <end position="107"/>
    </location>
</feature>
<gene>
    <name evidence="3" type="ORF">JMJ35_004693</name>
</gene>
<comment type="caution">
    <text evidence="3">The sequence shown here is derived from an EMBL/GenBank/DDBJ whole genome shotgun (WGS) entry which is preliminary data.</text>
</comment>
<feature type="compositionally biased region" description="Basic and acidic residues" evidence="1">
    <location>
        <begin position="176"/>
        <end position="202"/>
    </location>
</feature>
<keyword evidence="2" id="KW-0812">Transmembrane</keyword>